<evidence type="ECO:0000313" key="2">
    <source>
        <dbReference type="EMBL" id="GEP59007.1"/>
    </source>
</evidence>
<gene>
    <name evidence="2" type="ORF">RSO01_61730</name>
</gene>
<dbReference type="OrthoDB" id="9809730at2"/>
<feature type="domain" description="HTH cro/C1-type" evidence="1">
    <location>
        <begin position="23"/>
        <end position="80"/>
    </location>
</feature>
<organism evidence="2 3">
    <name type="scientific">Reyranella soli</name>
    <dbReference type="NCBI Taxonomy" id="1230389"/>
    <lineage>
        <taxon>Bacteria</taxon>
        <taxon>Pseudomonadati</taxon>
        <taxon>Pseudomonadota</taxon>
        <taxon>Alphaproteobacteria</taxon>
        <taxon>Hyphomicrobiales</taxon>
        <taxon>Reyranellaceae</taxon>
        <taxon>Reyranella</taxon>
    </lineage>
</organism>
<proteinExistence type="predicted"/>
<dbReference type="Pfam" id="PF13560">
    <property type="entry name" value="HTH_31"/>
    <property type="match status" value="1"/>
</dbReference>
<sequence length="133" mass="14946">MGAETEQAEKEIEQSRSGLGQHLAAVRADRRLSLRRVEELTDKLVSNAYLSQIETGKILQPSPNILHALAEVYRTSYEQLMQMAGYIKPRQDAGTVHGRAATFAALNLTEAEEKELLEYLKFRRSRKAEDGEG</sequence>
<protein>
    <recommendedName>
        <fullName evidence="1">HTH cro/C1-type domain-containing protein</fullName>
    </recommendedName>
</protein>
<dbReference type="AlphaFoldDB" id="A0A512NJ73"/>
<dbReference type="Gene3D" id="1.10.260.40">
    <property type="entry name" value="lambda repressor-like DNA-binding domains"/>
    <property type="match status" value="1"/>
</dbReference>
<dbReference type="GO" id="GO:0003677">
    <property type="term" value="F:DNA binding"/>
    <property type="evidence" value="ECO:0007669"/>
    <property type="project" value="InterPro"/>
</dbReference>
<accession>A0A512NJ73</accession>
<dbReference type="SMART" id="SM00530">
    <property type="entry name" value="HTH_XRE"/>
    <property type="match status" value="1"/>
</dbReference>
<evidence type="ECO:0000313" key="3">
    <source>
        <dbReference type="Proteomes" id="UP000321058"/>
    </source>
</evidence>
<dbReference type="CDD" id="cd00093">
    <property type="entry name" value="HTH_XRE"/>
    <property type="match status" value="1"/>
</dbReference>
<dbReference type="RefSeq" id="WP_147154376.1">
    <property type="nucleotide sequence ID" value="NZ_BKAJ01000115.1"/>
</dbReference>
<reference evidence="2 3" key="1">
    <citation type="submission" date="2019-07" db="EMBL/GenBank/DDBJ databases">
        <title>Whole genome shotgun sequence of Reyranella soli NBRC 108950.</title>
        <authorList>
            <person name="Hosoyama A."/>
            <person name="Uohara A."/>
            <person name="Ohji S."/>
            <person name="Ichikawa N."/>
        </authorList>
    </citation>
    <scope>NUCLEOTIDE SEQUENCE [LARGE SCALE GENOMIC DNA]</scope>
    <source>
        <strain evidence="2 3">NBRC 108950</strain>
    </source>
</reference>
<dbReference type="Proteomes" id="UP000321058">
    <property type="component" value="Unassembled WGS sequence"/>
</dbReference>
<keyword evidence="3" id="KW-1185">Reference proteome</keyword>
<dbReference type="EMBL" id="BKAJ01000115">
    <property type="protein sequence ID" value="GEP59007.1"/>
    <property type="molecule type" value="Genomic_DNA"/>
</dbReference>
<dbReference type="InterPro" id="IPR001387">
    <property type="entry name" value="Cro/C1-type_HTH"/>
</dbReference>
<evidence type="ECO:0000259" key="1">
    <source>
        <dbReference type="PROSITE" id="PS50943"/>
    </source>
</evidence>
<dbReference type="SUPFAM" id="SSF47413">
    <property type="entry name" value="lambda repressor-like DNA-binding domains"/>
    <property type="match status" value="1"/>
</dbReference>
<dbReference type="PROSITE" id="PS50943">
    <property type="entry name" value="HTH_CROC1"/>
    <property type="match status" value="1"/>
</dbReference>
<dbReference type="InterPro" id="IPR010982">
    <property type="entry name" value="Lambda_DNA-bd_dom_sf"/>
</dbReference>
<comment type="caution">
    <text evidence="2">The sequence shown here is derived from an EMBL/GenBank/DDBJ whole genome shotgun (WGS) entry which is preliminary data.</text>
</comment>
<name>A0A512NJ73_9HYPH</name>